<name>A0ACC0XYX8_9ROSI</name>
<protein>
    <submittedName>
        <fullName evidence="1">Uncharacterized protein</fullName>
    </submittedName>
</protein>
<dbReference type="Proteomes" id="UP001163603">
    <property type="component" value="Chromosome 9"/>
</dbReference>
<keyword evidence="2" id="KW-1185">Reference proteome</keyword>
<accession>A0ACC0XYX8</accession>
<organism evidence="1 2">
    <name type="scientific">Pistacia integerrima</name>
    <dbReference type="NCBI Taxonomy" id="434235"/>
    <lineage>
        <taxon>Eukaryota</taxon>
        <taxon>Viridiplantae</taxon>
        <taxon>Streptophyta</taxon>
        <taxon>Embryophyta</taxon>
        <taxon>Tracheophyta</taxon>
        <taxon>Spermatophyta</taxon>
        <taxon>Magnoliopsida</taxon>
        <taxon>eudicotyledons</taxon>
        <taxon>Gunneridae</taxon>
        <taxon>Pentapetalae</taxon>
        <taxon>rosids</taxon>
        <taxon>malvids</taxon>
        <taxon>Sapindales</taxon>
        <taxon>Anacardiaceae</taxon>
        <taxon>Pistacia</taxon>
    </lineage>
</organism>
<sequence>MLFRKGSERIRFKEVLNPQLEFTTKVRKYCLLIILLSKIISEQRLKFFAAVWIHENSGSEVIRTPSCPFYSAI</sequence>
<gene>
    <name evidence="1" type="ORF">Pint_35544</name>
</gene>
<proteinExistence type="predicted"/>
<evidence type="ECO:0000313" key="1">
    <source>
        <dbReference type="EMBL" id="KAJ0027321.1"/>
    </source>
</evidence>
<dbReference type="EMBL" id="CM047744">
    <property type="protein sequence ID" value="KAJ0027321.1"/>
    <property type="molecule type" value="Genomic_DNA"/>
</dbReference>
<comment type="caution">
    <text evidence="1">The sequence shown here is derived from an EMBL/GenBank/DDBJ whole genome shotgun (WGS) entry which is preliminary data.</text>
</comment>
<evidence type="ECO:0000313" key="2">
    <source>
        <dbReference type="Proteomes" id="UP001163603"/>
    </source>
</evidence>
<reference evidence="2" key="1">
    <citation type="journal article" date="2023" name="G3 (Bethesda)">
        <title>Genome assembly and association tests identify interacting loci associated with vigor, precocity, and sex in interspecific pistachio rootstocks.</title>
        <authorList>
            <person name="Palmer W."/>
            <person name="Jacygrad E."/>
            <person name="Sagayaradj S."/>
            <person name="Cavanaugh K."/>
            <person name="Han R."/>
            <person name="Bertier L."/>
            <person name="Beede B."/>
            <person name="Kafkas S."/>
            <person name="Golino D."/>
            <person name="Preece J."/>
            <person name="Michelmore R."/>
        </authorList>
    </citation>
    <scope>NUCLEOTIDE SEQUENCE [LARGE SCALE GENOMIC DNA]</scope>
</reference>